<evidence type="ECO:0000256" key="2">
    <source>
        <dbReference type="SAM" id="SignalP"/>
    </source>
</evidence>
<feature type="transmembrane region" description="Helical" evidence="1">
    <location>
        <begin position="199"/>
        <end position="219"/>
    </location>
</feature>
<feature type="signal peptide" evidence="2">
    <location>
        <begin position="1"/>
        <end position="18"/>
    </location>
</feature>
<dbReference type="CDD" id="cd00096">
    <property type="entry name" value="Ig"/>
    <property type="match status" value="1"/>
</dbReference>
<evidence type="ECO:0000313" key="5">
    <source>
        <dbReference type="Proteomes" id="UP000659654"/>
    </source>
</evidence>
<feature type="chain" id="PRO_5035412633" evidence="2">
    <location>
        <begin position="19"/>
        <end position="260"/>
    </location>
</feature>
<keyword evidence="1" id="KW-0812">Transmembrane</keyword>
<organism evidence="4 5">
    <name type="scientific">Bursaphelenchus xylophilus</name>
    <name type="common">Pinewood nematode worm</name>
    <name type="synonym">Aphelenchoides xylophilus</name>
    <dbReference type="NCBI Taxonomy" id="6326"/>
    <lineage>
        <taxon>Eukaryota</taxon>
        <taxon>Metazoa</taxon>
        <taxon>Ecdysozoa</taxon>
        <taxon>Nematoda</taxon>
        <taxon>Chromadorea</taxon>
        <taxon>Rhabditida</taxon>
        <taxon>Tylenchina</taxon>
        <taxon>Tylenchomorpha</taxon>
        <taxon>Aphelenchoidea</taxon>
        <taxon>Aphelenchoididae</taxon>
        <taxon>Bursaphelenchus</taxon>
    </lineage>
</organism>
<proteinExistence type="predicted"/>
<dbReference type="EMBL" id="CAJFDI010000005">
    <property type="protein sequence ID" value="CAD5230176.1"/>
    <property type="molecule type" value="Genomic_DNA"/>
</dbReference>
<dbReference type="Proteomes" id="UP000659654">
    <property type="component" value="Unassembled WGS sequence"/>
</dbReference>
<dbReference type="Proteomes" id="UP000582659">
    <property type="component" value="Unassembled WGS sequence"/>
</dbReference>
<dbReference type="SUPFAM" id="SSF48726">
    <property type="entry name" value="Immunoglobulin"/>
    <property type="match status" value="1"/>
</dbReference>
<keyword evidence="1" id="KW-1133">Transmembrane helix</keyword>
<accession>A0A7I8XN22</accession>
<dbReference type="InterPro" id="IPR036179">
    <property type="entry name" value="Ig-like_dom_sf"/>
</dbReference>
<reference evidence="4" key="1">
    <citation type="submission" date="2020-09" db="EMBL/GenBank/DDBJ databases">
        <authorList>
            <person name="Kikuchi T."/>
        </authorList>
    </citation>
    <scope>NUCLEOTIDE SEQUENCE</scope>
    <source>
        <strain evidence="4">Ka4C1</strain>
    </source>
</reference>
<dbReference type="Gene3D" id="2.60.40.10">
    <property type="entry name" value="Immunoglobulins"/>
    <property type="match status" value="1"/>
</dbReference>
<dbReference type="InterPro" id="IPR013783">
    <property type="entry name" value="Ig-like_fold"/>
</dbReference>
<dbReference type="OrthoDB" id="5858502at2759"/>
<keyword evidence="5" id="KW-1185">Reference proteome</keyword>
<dbReference type="InterPro" id="IPR007110">
    <property type="entry name" value="Ig-like_dom"/>
</dbReference>
<comment type="caution">
    <text evidence="4">The sequence shown here is derived from an EMBL/GenBank/DDBJ whole genome shotgun (WGS) entry which is preliminary data.</text>
</comment>
<protein>
    <submittedName>
        <fullName evidence="4">(pine wood nematode) hypothetical protein</fullName>
    </submittedName>
</protein>
<sequence length="260" mass="30133">MNRSNLIIFLLFLPNSLAQDEFLPDEECESMNSEALREKIREGLCKPIQFGREEASTTTTQKPKRKLISAHTKRRLMKIIYFGNQRYLNVTLNTKKKESIQLLEVVEGTFLELKCNTNNTLANETISNTSFPTWYLDGVKIREHLGWRIQLYDNNSKLVFSPTIPELDSGLYECILNGETAGWIRIEVYALWDSILDGFINYIVVILVGSPIFFMILACQTFAKYRSSIQEDPLFIGEDPEAEENYEELMMQLKDAELYR</sequence>
<dbReference type="EMBL" id="CAJFCV020000005">
    <property type="protein sequence ID" value="CAG9121093.1"/>
    <property type="molecule type" value="Genomic_DNA"/>
</dbReference>
<name>A0A7I8XN22_BURXY</name>
<evidence type="ECO:0000256" key="1">
    <source>
        <dbReference type="SAM" id="Phobius"/>
    </source>
</evidence>
<evidence type="ECO:0000313" key="4">
    <source>
        <dbReference type="EMBL" id="CAD5230176.1"/>
    </source>
</evidence>
<dbReference type="AlphaFoldDB" id="A0A7I8XN22"/>
<feature type="domain" description="Ig-like" evidence="3">
    <location>
        <begin position="98"/>
        <end position="174"/>
    </location>
</feature>
<keyword evidence="2" id="KW-0732">Signal</keyword>
<gene>
    <name evidence="4" type="ORF">BXYJ_LOCUS10856</name>
</gene>
<dbReference type="PROSITE" id="PS50835">
    <property type="entry name" value="IG_LIKE"/>
    <property type="match status" value="1"/>
</dbReference>
<evidence type="ECO:0000259" key="3">
    <source>
        <dbReference type="PROSITE" id="PS50835"/>
    </source>
</evidence>
<keyword evidence="1" id="KW-0472">Membrane</keyword>